<dbReference type="SUPFAM" id="SSF53383">
    <property type="entry name" value="PLP-dependent transferases"/>
    <property type="match status" value="1"/>
</dbReference>
<dbReference type="EMBL" id="FOLE01000001">
    <property type="protein sequence ID" value="SFB75458.1"/>
    <property type="molecule type" value="Genomic_DNA"/>
</dbReference>
<evidence type="ECO:0000256" key="3">
    <source>
        <dbReference type="PIRSR" id="PIRSR000390-1"/>
    </source>
</evidence>
<dbReference type="STRING" id="927664.SAMN05421780_101289"/>
<name>A0A1I1DQZ4_9BACT</name>
<proteinExistence type="inferred from homology"/>
<dbReference type="RefSeq" id="WP_091506113.1">
    <property type="nucleotide sequence ID" value="NZ_FOLE01000001.1"/>
</dbReference>
<keyword evidence="1 4" id="KW-0663">Pyridoxal phosphate</keyword>
<dbReference type="InterPro" id="IPR015424">
    <property type="entry name" value="PyrdxlP-dep_Trfase"/>
</dbReference>
<keyword evidence="7" id="KW-1185">Reference proteome</keyword>
<dbReference type="OrthoDB" id="9810913at2"/>
<evidence type="ECO:0000256" key="4">
    <source>
        <dbReference type="PIRSR" id="PIRSR000390-2"/>
    </source>
</evidence>
<gene>
    <name evidence="6" type="ORF">SAMN05421780_101289</name>
</gene>
<dbReference type="GO" id="GO:0030170">
    <property type="term" value="F:pyridoxal phosphate binding"/>
    <property type="evidence" value="ECO:0007669"/>
    <property type="project" value="TreeGrafter"/>
</dbReference>
<accession>A0A1I1DQZ4</accession>
<dbReference type="GO" id="GO:0000271">
    <property type="term" value="P:polysaccharide biosynthetic process"/>
    <property type="evidence" value="ECO:0007669"/>
    <property type="project" value="TreeGrafter"/>
</dbReference>
<protein>
    <submittedName>
        <fullName evidence="6">dTDP-4-amino-4,6-dideoxygalactose transaminase</fullName>
    </submittedName>
</protein>
<evidence type="ECO:0000256" key="2">
    <source>
        <dbReference type="ARBA" id="ARBA00037999"/>
    </source>
</evidence>
<dbReference type="InterPro" id="IPR000653">
    <property type="entry name" value="DegT/StrS_aminotransferase"/>
</dbReference>
<comment type="similarity">
    <text evidence="2 5">Belongs to the DegT/DnrJ/EryC1 family.</text>
</comment>
<dbReference type="InterPro" id="IPR015421">
    <property type="entry name" value="PyrdxlP-dep_Trfase_major"/>
</dbReference>
<reference evidence="6 7" key="1">
    <citation type="submission" date="2016-10" db="EMBL/GenBank/DDBJ databases">
        <authorList>
            <person name="de Groot N.N."/>
        </authorList>
    </citation>
    <scope>NUCLEOTIDE SEQUENCE [LARGE SCALE GENOMIC DNA]</scope>
    <source>
        <strain evidence="6 7">DSM 6793</strain>
    </source>
</reference>
<dbReference type="Proteomes" id="UP000199514">
    <property type="component" value="Unassembled WGS sequence"/>
</dbReference>
<evidence type="ECO:0000256" key="1">
    <source>
        <dbReference type="ARBA" id="ARBA00022898"/>
    </source>
</evidence>
<evidence type="ECO:0000313" key="7">
    <source>
        <dbReference type="Proteomes" id="UP000199514"/>
    </source>
</evidence>
<sequence length="359" mass="40780">MINVTKPFLPPIEEYQKYVQGIWERTWLTNNGPLVNELELKLKEYLDVPHLFFLGNGTIALQIAIKALDLKGEIITTPFSYVATTSSIAWENCKPVFVDIDPKTFNINADLIEAAITENTSGIMATHVYGNPCDVEKIQAIADKYKLKVIYDGAHAFATKYAGESVLNYGDITTLSFHATKLFHTTEGGAAVTPNAEVAKKIAYLRNFGHATPESFHGIGVNGKNSEFHAAMGLCNLKYIDQIRRRRKELSDYYDTKLQLLRHTKPSIQAKAEFNYSYYAIVLESETALLKAVEALNLQWIYPRRYFYPSLATLNYVEQTPMPITDDICRRVLCLPLFHELTFEEIDMIARVLLRSQNY</sequence>
<evidence type="ECO:0000313" key="6">
    <source>
        <dbReference type="EMBL" id="SFB75458.1"/>
    </source>
</evidence>
<dbReference type="PANTHER" id="PTHR30244:SF9">
    <property type="entry name" value="PROTEIN RV3402C"/>
    <property type="match status" value="1"/>
</dbReference>
<dbReference type="PIRSF" id="PIRSF000390">
    <property type="entry name" value="PLP_StrS"/>
    <property type="match status" value="1"/>
</dbReference>
<dbReference type="AlphaFoldDB" id="A0A1I1DQZ4"/>
<dbReference type="CDD" id="cd00616">
    <property type="entry name" value="AHBA_syn"/>
    <property type="match status" value="1"/>
</dbReference>
<feature type="modified residue" description="N6-(pyridoxal phosphate)lysine" evidence="4">
    <location>
        <position position="181"/>
    </location>
</feature>
<dbReference type="PANTHER" id="PTHR30244">
    <property type="entry name" value="TRANSAMINASE"/>
    <property type="match status" value="1"/>
</dbReference>
<dbReference type="Gene3D" id="3.40.640.10">
    <property type="entry name" value="Type I PLP-dependent aspartate aminotransferase-like (Major domain)"/>
    <property type="match status" value="1"/>
</dbReference>
<feature type="active site" description="Proton acceptor" evidence="3">
    <location>
        <position position="181"/>
    </location>
</feature>
<organism evidence="6 7">
    <name type="scientific">Flexibacter flexilis DSM 6793</name>
    <dbReference type="NCBI Taxonomy" id="927664"/>
    <lineage>
        <taxon>Bacteria</taxon>
        <taxon>Pseudomonadati</taxon>
        <taxon>Bacteroidota</taxon>
        <taxon>Cytophagia</taxon>
        <taxon>Cytophagales</taxon>
        <taxon>Flexibacteraceae</taxon>
        <taxon>Flexibacter</taxon>
    </lineage>
</organism>
<dbReference type="GO" id="GO:0008483">
    <property type="term" value="F:transaminase activity"/>
    <property type="evidence" value="ECO:0007669"/>
    <property type="project" value="TreeGrafter"/>
</dbReference>
<dbReference type="Pfam" id="PF01041">
    <property type="entry name" value="DegT_DnrJ_EryC1"/>
    <property type="match status" value="1"/>
</dbReference>
<evidence type="ECO:0000256" key="5">
    <source>
        <dbReference type="RuleBase" id="RU004508"/>
    </source>
</evidence>